<gene>
    <name evidence="1" type="ORF">K469DRAFT_687535</name>
    <name evidence="2" type="ORF">K469DRAFT_688621</name>
</gene>
<protein>
    <recommendedName>
        <fullName evidence="4">Heterokaryon incompatibility domain-containing protein</fullName>
    </recommendedName>
</protein>
<evidence type="ECO:0000313" key="3">
    <source>
        <dbReference type="Proteomes" id="UP000800200"/>
    </source>
</evidence>
<sequence length="204" mass="22689">MDSATPTIIVKARILDSVSIPFTMSAHNVAEEDDASMLVKLSRTLLMHDCRSASERTFVTAENAAYYMWCSYQCSILTPEVPEPILDQYAELVTKLGSLCPSVRDRSTGLERADVEAGLFSVDRVSLRGRSLCCTNAGRICNTMHSTEQGDLIATFQGANRLYILRPVGEKYRLIGDAYVDGLMYGEAYEGLNYEEVDYDIEIV</sequence>
<reference evidence="1" key="1">
    <citation type="journal article" date="2020" name="Stud. Mycol.">
        <title>101 Dothideomycetes genomes: a test case for predicting lifestyles and emergence of pathogens.</title>
        <authorList>
            <person name="Haridas S."/>
            <person name="Albert R."/>
            <person name="Binder M."/>
            <person name="Bloem J."/>
            <person name="Labutti K."/>
            <person name="Salamov A."/>
            <person name="Andreopoulos B."/>
            <person name="Baker S."/>
            <person name="Barry K."/>
            <person name="Bills G."/>
            <person name="Bluhm B."/>
            <person name="Cannon C."/>
            <person name="Castanera R."/>
            <person name="Culley D."/>
            <person name="Daum C."/>
            <person name="Ezra D."/>
            <person name="Gonzalez J."/>
            <person name="Henrissat B."/>
            <person name="Kuo A."/>
            <person name="Liang C."/>
            <person name="Lipzen A."/>
            <person name="Lutzoni F."/>
            <person name="Magnuson J."/>
            <person name="Mondo S."/>
            <person name="Nolan M."/>
            <person name="Ohm R."/>
            <person name="Pangilinan J."/>
            <person name="Park H.-J."/>
            <person name="Ramirez L."/>
            <person name="Alfaro M."/>
            <person name="Sun H."/>
            <person name="Tritt A."/>
            <person name="Yoshinaga Y."/>
            <person name="Zwiers L.-H."/>
            <person name="Turgeon B."/>
            <person name="Goodwin S."/>
            <person name="Spatafora J."/>
            <person name="Crous P."/>
            <person name="Grigoriev I."/>
        </authorList>
    </citation>
    <scope>NUCLEOTIDE SEQUENCE</scope>
    <source>
        <strain evidence="1">CBS 207.26</strain>
    </source>
</reference>
<dbReference type="AlphaFoldDB" id="A0A6A6D7X0"/>
<organism evidence="1 3">
    <name type="scientific">Zopfia rhizophila CBS 207.26</name>
    <dbReference type="NCBI Taxonomy" id="1314779"/>
    <lineage>
        <taxon>Eukaryota</taxon>
        <taxon>Fungi</taxon>
        <taxon>Dikarya</taxon>
        <taxon>Ascomycota</taxon>
        <taxon>Pezizomycotina</taxon>
        <taxon>Dothideomycetes</taxon>
        <taxon>Dothideomycetes incertae sedis</taxon>
        <taxon>Zopfiaceae</taxon>
        <taxon>Zopfia</taxon>
    </lineage>
</organism>
<dbReference type="Proteomes" id="UP000800200">
    <property type="component" value="Unassembled WGS sequence"/>
</dbReference>
<accession>A0A6A6D7X0</accession>
<dbReference type="EMBL" id="ML994637">
    <property type="protein sequence ID" value="KAF2184618.1"/>
    <property type="molecule type" value="Genomic_DNA"/>
</dbReference>
<evidence type="ECO:0008006" key="4">
    <source>
        <dbReference type="Google" id="ProtNLM"/>
    </source>
</evidence>
<proteinExistence type="predicted"/>
<dbReference type="EMBL" id="ML994834">
    <property type="protein sequence ID" value="KAF2174548.1"/>
    <property type="molecule type" value="Genomic_DNA"/>
</dbReference>
<dbReference type="Pfam" id="PF26639">
    <property type="entry name" value="Het-6_barrel"/>
    <property type="match status" value="1"/>
</dbReference>
<evidence type="ECO:0000313" key="1">
    <source>
        <dbReference type="EMBL" id="KAF2174548.1"/>
    </source>
</evidence>
<evidence type="ECO:0000313" key="2">
    <source>
        <dbReference type="EMBL" id="KAF2184618.1"/>
    </source>
</evidence>
<keyword evidence="3" id="KW-1185">Reference proteome</keyword>
<name>A0A6A6D7X0_9PEZI</name>
<dbReference type="OrthoDB" id="2157530at2759"/>